<feature type="region of interest" description="Disordered" evidence="1">
    <location>
        <begin position="1"/>
        <end position="55"/>
    </location>
</feature>
<proteinExistence type="predicted"/>
<protein>
    <submittedName>
        <fullName evidence="2">Uncharacterized protein</fullName>
    </submittedName>
</protein>
<feature type="compositionally biased region" description="Polar residues" evidence="1">
    <location>
        <begin position="25"/>
        <end position="55"/>
    </location>
</feature>
<dbReference type="AlphaFoldDB" id="A0A2C9V562"/>
<reference evidence="2" key="1">
    <citation type="submission" date="2016-02" db="EMBL/GenBank/DDBJ databases">
        <title>WGS assembly of Manihot esculenta.</title>
        <authorList>
            <person name="Bredeson J.V."/>
            <person name="Prochnik S.E."/>
            <person name="Lyons J.B."/>
            <person name="Schmutz J."/>
            <person name="Grimwood J."/>
            <person name="Vrebalov J."/>
            <person name="Bart R.S."/>
            <person name="Amuge T."/>
            <person name="Ferguson M.E."/>
            <person name="Green R."/>
            <person name="Putnam N."/>
            <person name="Stites J."/>
            <person name="Rounsley S."/>
            <person name="Rokhsar D.S."/>
        </authorList>
    </citation>
    <scope>NUCLEOTIDE SEQUENCE [LARGE SCALE GENOMIC DNA]</scope>
    <source>
        <tissue evidence="2">Leaf</tissue>
    </source>
</reference>
<dbReference type="EMBL" id="CM004396">
    <property type="protein sequence ID" value="OAY39652.1"/>
    <property type="molecule type" value="Genomic_DNA"/>
</dbReference>
<evidence type="ECO:0000313" key="2">
    <source>
        <dbReference type="EMBL" id="OAY39652.1"/>
    </source>
</evidence>
<organism evidence="2">
    <name type="scientific">Manihot esculenta</name>
    <name type="common">Cassava</name>
    <name type="synonym">Jatropha manihot</name>
    <dbReference type="NCBI Taxonomy" id="3983"/>
    <lineage>
        <taxon>Eukaryota</taxon>
        <taxon>Viridiplantae</taxon>
        <taxon>Streptophyta</taxon>
        <taxon>Embryophyta</taxon>
        <taxon>Tracheophyta</taxon>
        <taxon>Spermatophyta</taxon>
        <taxon>Magnoliopsida</taxon>
        <taxon>eudicotyledons</taxon>
        <taxon>Gunneridae</taxon>
        <taxon>Pentapetalae</taxon>
        <taxon>rosids</taxon>
        <taxon>fabids</taxon>
        <taxon>Malpighiales</taxon>
        <taxon>Euphorbiaceae</taxon>
        <taxon>Crotonoideae</taxon>
        <taxon>Manihoteae</taxon>
        <taxon>Manihot</taxon>
    </lineage>
</organism>
<name>A0A2C9V562_MANES</name>
<evidence type="ECO:0000256" key="1">
    <source>
        <dbReference type="SAM" id="MobiDB-lite"/>
    </source>
</evidence>
<gene>
    <name evidence="2" type="ORF">MANES_10G112300</name>
</gene>
<sequence length="67" mass="7847">MLRVLRESGNFPFEEESRDPHPKIHNSSRNQETSSHSPLSRPNNPCSKKNPVYSSERSHMSLIYFFQ</sequence>
<accession>A0A2C9V562</accession>